<comment type="caution">
    <text evidence="8">The sequence shown here is derived from an EMBL/GenBank/DDBJ whole genome shotgun (WGS) entry which is preliminary data.</text>
</comment>
<keyword evidence="4" id="KW-0472">Membrane</keyword>
<evidence type="ECO:0000256" key="6">
    <source>
        <dbReference type="SAM" id="MobiDB-lite"/>
    </source>
</evidence>
<feature type="compositionally biased region" description="Basic and acidic residues" evidence="6">
    <location>
        <begin position="660"/>
        <end position="674"/>
    </location>
</feature>
<dbReference type="AlphaFoldDB" id="A0A9N8W016"/>
<protein>
    <submittedName>
        <fullName evidence="8">3320_t:CDS:1</fullName>
    </submittedName>
</protein>
<keyword evidence="9" id="KW-1185">Reference proteome</keyword>
<dbReference type="Pfam" id="PF00018">
    <property type="entry name" value="SH3_1"/>
    <property type="match status" value="1"/>
</dbReference>
<feature type="compositionally biased region" description="Pro residues" evidence="6">
    <location>
        <begin position="422"/>
        <end position="432"/>
    </location>
</feature>
<gene>
    <name evidence="8" type="ORF">DEBURN_LOCUS2932</name>
</gene>
<feature type="domain" description="SH3" evidence="7">
    <location>
        <begin position="216"/>
        <end position="276"/>
    </location>
</feature>
<dbReference type="Gene3D" id="2.30.30.40">
    <property type="entry name" value="SH3 Domains"/>
    <property type="match status" value="2"/>
</dbReference>
<dbReference type="EMBL" id="CAJVPK010000171">
    <property type="protein sequence ID" value="CAG8466236.1"/>
    <property type="molecule type" value="Genomic_DNA"/>
</dbReference>
<dbReference type="InterPro" id="IPR001452">
    <property type="entry name" value="SH3_domain"/>
</dbReference>
<dbReference type="Proteomes" id="UP000789706">
    <property type="component" value="Unassembled WGS sequence"/>
</dbReference>
<dbReference type="Pfam" id="PF14604">
    <property type="entry name" value="SH3_9"/>
    <property type="match status" value="1"/>
</dbReference>
<comment type="subcellular location">
    <subcellularLocation>
        <location evidence="1">Membrane</location>
        <topology evidence="1">Peripheral membrane protein</topology>
    </subcellularLocation>
</comment>
<dbReference type="SUPFAM" id="SSF50044">
    <property type="entry name" value="SH3-domain"/>
    <property type="match status" value="2"/>
</dbReference>
<feature type="region of interest" description="Disordered" evidence="6">
    <location>
        <begin position="292"/>
        <end position="566"/>
    </location>
</feature>
<evidence type="ECO:0000313" key="9">
    <source>
        <dbReference type="Proteomes" id="UP000789706"/>
    </source>
</evidence>
<dbReference type="PROSITE" id="PS50002">
    <property type="entry name" value="SH3"/>
    <property type="match status" value="2"/>
</dbReference>
<proteinExistence type="predicted"/>
<feature type="compositionally biased region" description="Polar residues" evidence="6">
    <location>
        <begin position="714"/>
        <end position="726"/>
    </location>
</feature>
<reference evidence="8" key="1">
    <citation type="submission" date="2021-06" db="EMBL/GenBank/DDBJ databases">
        <authorList>
            <person name="Kallberg Y."/>
            <person name="Tangrot J."/>
            <person name="Rosling A."/>
        </authorList>
    </citation>
    <scope>NUCLEOTIDE SEQUENCE</scope>
    <source>
        <strain evidence="8">AZ414A</strain>
    </source>
</reference>
<feature type="domain" description="SH3" evidence="7">
    <location>
        <begin position="35"/>
        <end position="93"/>
    </location>
</feature>
<feature type="compositionally biased region" description="Basic and acidic residues" evidence="6">
    <location>
        <begin position="166"/>
        <end position="178"/>
    </location>
</feature>
<dbReference type="PANTHER" id="PTHR14167">
    <property type="entry name" value="SH3 DOMAIN-CONTAINING"/>
    <property type="match status" value="1"/>
</dbReference>
<dbReference type="CDD" id="cd00174">
    <property type="entry name" value="SH3"/>
    <property type="match status" value="1"/>
</dbReference>
<dbReference type="PANTHER" id="PTHR14167:SF81">
    <property type="entry name" value="ENDOPHILIN-A"/>
    <property type="match status" value="1"/>
</dbReference>
<feature type="compositionally biased region" description="Pro residues" evidence="6">
    <location>
        <begin position="480"/>
        <end position="493"/>
    </location>
</feature>
<evidence type="ECO:0000256" key="5">
    <source>
        <dbReference type="PROSITE-ProRule" id="PRU00192"/>
    </source>
</evidence>
<feature type="compositionally biased region" description="Low complexity" evidence="6">
    <location>
        <begin position="727"/>
        <end position="737"/>
    </location>
</feature>
<evidence type="ECO:0000256" key="4">
    <source>
        <dbReference type="ARBA" id="ARBA00023136"/>
    </source>
</evidence>
<keyword evidence="2 5" id="KW-0728">SH3 domain</keyword>
<evidence type="ECO:0000256" key="1">
    <source>
        <dbReference type="ARBA" id="ARBA00004170"/>
    </source>
</evidence>
<dbReference type="FunFam" id="2.30.30.40:FF:000072">
    <property type="entry name" value="Unconventional Myosin IB"/>
    <property type="match status" value="1"/>
</dbReference>
<dbReference type="CDD" id="cd11819">
    <property type="entry name" value="SH3_Cortactin_like"/>
    <property type="match status" value="1"/>
</dbReference>
<dbReference type="InterPro" id="IPR050384">
    <property type="entry name" value="Endophilin_SH3RF"/>
</dbReference>
<feature type="region of interest" description="Disordered" evidence="6">
    <location>
        <begin position="1"/>
        <end position="30"/>
    </location>
</feature>
<feature type="compositionally biased region" description="Low complexity" evidence="6">
    <location>
        <begin position="341"/>
        <end position="356"/>
    </location>
</feature>
<dbReference type="SMART" id="SM00326">
    <property type="entry name" value="SH3"/>
    <property type="match status" value="2"/>
</dbReference>
<name>A0A9N8W016_9GLOM</name>
<evidence type="ECO:0000313" key="8">
    <source>
        <dbReference type="EMBL" id="CAG8466236.1"/>
    </source>
</evidence>
<feature type="compositionally biased region" description="Basic and acidic residues" evidence="6">
    <location>
        <begin position="523"/>
        <end position="532"/>
    </location>
</feature>
<evidence type="ECO:0000259" key="7">
    <source>
        <dbReference type="PROSITE" id="PS50002"/>
    </source>
</evidence>
<evidence type="ECO:0000256" key="2">
    <source>
        <dbReference type="ARBA" id="ARBA00022443"/>
    </source>
</evidence>
<accession>A0A9N8W016</accession>
<keyword evidence="3" id="KW-0175">Coiled coil</keyword>
<feature type="region of interest" description="Disordered" evidence="6">
    <location>
        <begin position="93"/>
        <end position="219"/>
    </location>
</feature>
<dbReference type="InterPro" id="IPR036028">
    <property type="entry name" value="SH3-like_dom_sf"/>
</dbReference>
<feature type="region of interest" description="Disordered" evidence="6">
    <location>
        <begin position="612"/>
        <end position="745"/>
    </location>
</feature>
<dbReference type="PRINTS" id="PR00452">
    <property type="entry name" value="SH3DOMAIN"/>
</dbReference>
<feature type="compositionally biased region" description="Polar residues" evidence="6">
    <location>
        <begin position="507"/>
        <end position="522"/>
    </location>
</feature>
<feature type="compositionally biased region" description="Acidic residues" evidence="6">
    <location>
        <begin position="1"/>
        <end position="13"/>
    </location>
</feature>
<evidence type="ECO:0000256" key="3">
    <source>
        <dbReference type="ARBA" id="ARBA00023054"/>
    </source>
</evidence>
<sequence>MDIEPNEFPEESDIERSNVEESNIEESEEIPKKPFVPCLARVEYDYEARETGELSLDKGDMLTVLEQDQGWWKGDLNGKIGVFPANHVKLIETQNKSVDEDDENEGKGKITKKLMNYGVKPGGLGSLFSGGFPLKNTRRSQNTSESSGYDEKTEEKHVSRKTNRSSSEDHSEPSKDNKLATPPSPEISREHQDSIAKPVSVIPPLPPKKKPPKPKRAELKAKVIYEYDADGDDEINLKEEEVVVILDKSDDDWWKGRNENGEVGLFPSNYVELITEKEQVVGEEVNLRSVISEPELRPEPESIIGPVLTPEPELEFEPKSEFEPSPQEIRTRKYRDEEDSPTLPKSPSPSLSRRPTYGVNILSPPIKRSSTSSRRSLHESSLDSSELQSDHEDNLPTPRRTSSEGGEAYASHGPSSLVSPTSPTPPTQPPIPFSSKPPSSGTRPSKNVLPDIPVDSEDPPVPPPRIRPTSQYEIKTEAPKSPPVPLARPPSVPKPGFTPAKPPSVPRRSSTSNKNISIVSSEKINEKSEPIKVKSPKLYSEEPEDADYNTYESTKEPEEEVTEIEKEVPVKKDEMDIEVEKNIEKKEEMEVIAKEQEEIEVIAKEPVEKEIKEKETELPPIPVGPKLTSLNVSRPAIKGRRPPGKNTVTQSQNELLEQAIAKDKEEVEEPKDKSNQPTLPSKPIKPMKPNMFKLPFAGGGMPTLRSVPKKPIELSSQGSAESKNVVTTATTTTNTETGSKPSFGGVRSYASKFNVPNQSTDVEFKLKKWFNEEINKVKTHFETQLAVERKKREELEDLVREIESRFDE</sequence>
<feature type="compositionally biased region" description="Polar residues" evidence="6">
    <location>
        <begin position="646"/>
        <end position="655"/>
    </location>
</feature>
<dbReference type="OrthoDB" id="5340910at2759"/>
<organism evidence="8 9">
    <name type="scientific">Diversispora eburnea</name>
    <dbReference type="NCBI Taxonomy" id="1213867"/>
    <lineage>
        <taxon>Eukaryota</taxon>
        <taxon>Fungi</taxon>
        <taxon>Fungi incertae sedis</taxon>
        <taxon>Mucoromycota</taxon>
        <taxon>Glomeromycotina</taxon>
        <taxon>Glomeromycetes</taxon>
        <taxon>Diversisporales</taxon>
        <taxon>Diversisporaceae</taxon>
        <taxon>Diversispora</taxon>
    </lineage>
</organism>